<comment type="caution">
    <text evidence="1">The sequence shown here is derived from an EMBL/GenBank/DDBJ whole genome shotgun (WGS) entry which is preliminary data.</text>
</comment>
<dbReference type="Proteomes" id="UP001495910">
    <property type="component" value="Unassembled WGS sequence"/>
</dbReference>
<evidence type="ECO:0000313" key="1">
    <source>
        <dbReference type="EMBL" id="MEM4990003.1"/>
    </source>
</evidence>
<protein>
    <submittedName>
        <fullName evidence="1">Uncharacterized protein</fullName>
    </submittedName>
</protein>
<sequence>MKNFLAVILFTLIAFPAWGQDSYWRDRQGHPIPNTESRQSERGFGGSVLVTSDADWREKWNTPAETVPEFKEAKSLPRGKHIFVLTFFANPQLSNESSADITCDINIAKPDGSAAMNQTNTVCYKGPIKGSAYSMYLALPVIDFVGDPDDPLGKWTVRISLKDNIRKVTLPLKTSFELR</sequence>
<gene>
    <name evidence="1" type="ORF">V8G57_21625</name>
</gene>
<organism evidence="1 2">
    <name type="scientific">Collimonas rhizosphaerae</name>
    <dbReference type="NCBI Taxonomy" id="3126357"/>
    <lineage>
        <taxon>Bacteria</taxon>
        <taxon>Pseudomonadati</taxon>
        <taxon>Pseudomonadota</taxon>
        <taxon>Betaproteobacteria</taxon>
        <taxon>Burkholderiales</taxon>
        <taxon>Oxalobacteraceae</taxon>
        <taxon>Collimonas</taxon>
    </lineage>
</organism>
<dbReference type="RefSeq" id="WP_342831146.1">
    <property type="nucleotide sequence ID" value="NZ_JBANDC010000019.1"/>
</dbReference>
<keyword evidence="2" id="KW-1185">Reference proteome</keyword>
<evidence type="ECO:0000313" key="2">
    <source>
        <dbReference type="Proteomes" id="UP001495910"/>
    </source>
</evidence>
<dbReference type="EMBL" id="JBANDC010000019">
    <property type="protein sequence ID" value="MEM4990003.1"/>
    <property type="molecule type" value="Genomic_DNA"/>
</dbReference>
<name>A0ABU9Q166_9BURK</name>
<proteinExistence type="predicted"/>
<reference evidence="1 2" key="1">
    <citation type="submission" date="2024-02" db="EMBL/GenBank/DDBJ databases">
        <title>Draft genome sequence of Collimonas sp. strain H4R21, an effective mineral-weathering bacterial strain isolated from the beech rhizosphere.</title>
        <authorList>
            <person name="Morin E."/>
            <person name="Uroz S."/>
            <person name="Leveau J.H.J."/>
            <person name="Kumar R."/>
            <person name="Rey M.W."/>
            <person name="Pham J."/>
        </authorList>
    </citation>
    <scope>NUCLEOTIDE SEQUENCE [LARGE SCALE GENOMIC DNA]</scope>
    <source>
        <strain evidence="1 2">H4R21</strain>
    </source>
</reference>
<accession>A0ABU9Q166</accession>